<dbReference type="PANTHER" id="PTHR10625:SF10">
    <property type="entry name" value="HISTONE DEACETYLASE HDAC1"/>
    <property type="match status" value="1"/>
</dbReference>
<dbReference type="InterPro" id="IPR023801">
    <property type="entry name" value="His_deacetylse_dom"/>
</dbReference>
<dbReference type="InterPro" id="IPR000286">
    <property type="entry name" value="HDACs"/>
</dbReference>
<evidence type="ECO:0000256" key="1">
    <source>
        <dbReference type="ARBA" id="ARBA00005947"/>
    </source>
</evidence>
<gene>
    <name evidence="3" type="ORF">G3572_17455</name>
</gene>
<dbReference type="CDD" id="cd11599">
    <property type="entry name" value="HDAC_classII_2"/>
    <property type="match status" value="1"/>
</dbReference>
<dbReference type="RefSeq" id="WP_164614292.1">
    <property type="nucleotide sequence ID" value="NZ_JAAIKE010000007.1"/>
</dbReference>
<reference evidence="3 4" key="1">
    <citation type="submission" date="2020-02" db="EMBL/GenBank/DDBJ databases">
        <title>Rhodobacter algicola sp. nov., isolated from microalga culture.</title>
        <authorList>
            <person name="Park C.-Y."/>
        </authorList>
    </citation>
    <scope>NUCLEOTIDE SEQUENCE [LARGE SCALE GENOMIC DNA]</scope>
    <source>
        <strain evidence="3 4">ETT8</strain>
    </source>
</reference>
<dbReference type="EMBL" id="JAAIKE010000007">
    <property type="protein sequence ID" value="NEX48000.1"/>
    <property type="molecule type" value="Genomic_DNA"/>
</dbReference>
<evidence type="ECO:0000259" key="2">
    <source>
        <dbReference type="Pfam" id="PF00850"/>
    </source>
</evidence>
<dbReference type="InterPro" id="IPR023696">
    <property type="entry name" value="Ureohydrolase_dom_sf"/>
</dbReference>
<dbReference type="Proteomes" id="UP000481421">
    <property type="component" value="Unassembled WGS sequence"/>
</dbReference>
<dbReference type="SUPFAM" id="SSF52768">
    <property type="entry name" value="Arginase/deacetylase"/>
    <property type="match status" value="1"/>
</dbReference>
<feature type="domain" description="Histone deacetylase" evidence="2">
    <location>
        <begin position="24"/>
        <end position="305"/>
    </location>
</feature>
<evidence type="ECO:0000313" key="3">
    <source>
        <dbReference type="EMBL" id="NEX48000.1"/>
    </source>
</evidence>
<sequence length="310" mass="33004">MTDGRRVLVLTHDDCLSHVTPPGHPEQVARLQAVERGLQGLAVERRAAPTGAVEDVLRCHPHRHVDRLRAAVPAQGWAQVDGDTFLSPGSYTAAMRGVGGICAAVDHVMTAGGRAFVATRPPGHHAERETAMGFCLFGTVAIGAMRALEVHGLNRVAVLDFDVHHGNGTQDLLWDEPRVRFVSSQQMPLYPGSGHPDERGAHGQITNLPLPAGSGGAQMWAAWEPALAALRLWQPELVMISAGFDAHRDDPLAGLMWSAADFARLTRAICALADECCAGRVVSALEGGYDLDALADCVAAHVKELGRQAA</sequence>
<evidence type="ECO:0000313" key="4">
    <source>
        <dbReference type="Proteomes" id="UP000481421"/>
    </source>
</evidence>
<dbReference type="GO" id="GO:0004407">
    <property type="term" value="F:histone deacetylase activity"/>
    <property type="evidence" value="ECO:0007669"/>
    <property type="project" value="TreeGrafter"/>
</dbReference>
<keyword evidence="4" id="KW-1185">Reference proteome</keyword>
<dbReference type="Pfam" id="PF00850">
    <property type="entry name" value="Hist_deacetyl"/>
    <property type="match status" value="1"/>
</dbReference>
<dbReference type="InterPro" id="IPR037138">
    <property type="entry name" value="His_deacetylse_dom_sf"/>
</dbReference>
<dbReference type="GO" id="GO:0040029">
    <property type="term" value="P:epigenetic regulation of gene expression"/>
    <property type="evidence" value="ECO:0007669"/>
    <property type="project" value="TreeGrafter"/>
</dbReference>
<comment type="caution">
    <text evidence="3">The sequence shown here is derived from an EMBL/GenBank/DDBJ whole genome shotgun (WGS) entry which is preliminary data.</text>
</comment>
<accession>A0A6B3RPH3</accession>
<dbReference type="AlphaFoldDB" id="A0A6B3RPH3"/>
<dbReference type="Gene3D" id="3.40.800.20">
    <property type="entry name" value="Histone deacetylase domain"/>
    <property type="match status" value="1"/>
</dbReference>
<name>A0A6B3RPH3_9RHOB</name>
<organism evidence="3 4">
    <name type="scientific">Pseudotabrizicola algicola</name>
    <dbReference type="NCBI Taxonomy" id="2709381"/>
    <lineage>
        <taxon>Bacteria</taxon>
        <taxon>Pseudomonadati</taxon>
        <taxon>Pseudomonadota</taxon>
        <taxon>Alphaproteobacteria</taxon>
        <taxon>Rhodobacterales</taxon>
        <taxon>Paracoccaceae</taxon>
        <taxon>Pseudotabrizicola</taxon>
    </lineage>
</organism>
<comment type="similarity">
    <text evidence="1">Belongs to the histone deacetylase family.</text>
</comment>
<proteinExistence type="inferred from homology"/>
<dbReference type="PANTHER" id="PTHR10625">
    <property type="entry name" value="HISTONE DEACETYLASE HDAC1-RELATED"/>
    <property type="match status" value="1"/>
</dbReference>
<dbReference type="PRINTS" id="PR01270">
    <property type="entry name" value="HDASUPER"/>
</dbReference>
<protein>
    <submittedName>
        <fullName evidence="3">Histone deacetylase family protein</fullName>
    </submittedName>
</protein>